<dbReference type="EMBL" id="JAPDPI010000022">
    <property type="protein sequence ID" value="MCW3806274.1"/>
    <property type="molecule type" value="Genomic_DNA"/>
</dbReference>
<evidence type="ECO:0000313" key="2">
    <source>
        <dbReference type="EMBL" id="MCW3806274.1"/>
    </source>
</evidence>
<accession>A0AAE3SK76</accession>
<evidence type="ECO:0000313" key="3">
    <source>
        <dbReference type="Proteomes" id="UP001207408"/>
    </source>
</evidence>
<evidence type="ECO:0000256" key="1">
    <source>
        <dbReference type="SAM" id="SignalP"/>
    </source>
</evidence>
<keyword evidence="3" id="KW-1185">Reference proteome</keyword>
<comment type="caution">
    <text evidence="2">The sequence shown here is derived from an EMBL/GenBank/DDBJ whole genome shotgun (WGS) entry which is preliminary data.</text>
</comment>
<protein>
    <submittedName>
        <fullName evidence="2">Uncharacterized protein</fullName>
    </submittedName>
</protein>
<dbReference type="Pfam" id="PF07676">
    <property type="entry name" value="PD40"/>
    <property type="match status" value="2"/>
</dbReference>
<sequence length="295" mass="32476">MRKFFTLFLITALTGAATYSQNSTENTVSFKDYPQNLGPTINTSANEYAALVTPWDSLMYFTSTRGKKMNTHGNEKIYYCLGAPNDSSIQVYPTKGFKKSVHISIAGVDSKNEKILFYKGKRKNGSLNSAKINYGKVLKKKILKGAINHVAYRESSISIAEDGSAYVVIDRVGGHGKKDIWVCKHNGSGRFSGLQNLGSVINTKYNEEAVYISPDGNTLYFSSEGHDSLGGYDIFKTTKNEDGSWTEPVNMGSMINSPANELFFQPYPGDNIILFSSDRDGGNGGYDIYSISVNE</sequence>
<dbReference type="SUPFAM" id="SSF82171">
    <property type="entry name" value="DPP6 N-terminal domain-like"/>
    <property type="match status" value="1"/>
</dbReference>
<feature type="signal peptide" evidence="1">
    <location>
        <begin position="1"/>
        <end position="16"/>
    </location>
</feature>
<dbReference type="InterPro" id="IPR011659">
    <property type="entry name" value="WD40"/>
</dbReference>
<feature type="chain" id="PRO_5042012888" evidence="1">
    <location>
        <begin position="17"/>
        <end position="295"/>
    </location>
</feature>
<dbReference type="AlphaFoldDB" id="A0AAE3SK76"/>
<name>A0AAE3SK76_9BACT</name>
<organism evidence="2 3">
    <name type="scientific">Plebeiibacterium marinum</name>
    <dbReference type="NCBI Taxonomy" id="2992111"/>
    <lineage>
        <taxon>Bacteria</taxon>
        <taxon>Pseudomonadati</taxon>
        <taxon>Bacteroidota</taxon>
        <taxon>Bacteroidia</taxon>
        <taxon>Marinilabiliales</taxon>
        <taxon>Marinilabiliaceae</taxon>
        <taxon>Plebeiibacterium</taxon>
    </lineage>
</organism>
<reference evidence="2" key="1">
    <citation type="submission" date="2022-10" db="EMBL/GenBank/DDBJ databases">
        <authorList>
            <person name="Yu W.X."/>
        </authorList>
    </citation>
    <scope>NUCLEOTIDE SEQUENCE</scope>
    <source>
        <strain evidence="2">D04</strain>
    </source>
</reference>
<dbReference type="Gene3D" id="2.120.10.30">
    <property type="entry name" value="TolB, C-terminal domain"/>
    <property type="match status" value="1"/>
</dbReference>
<gene>
    <name evidence="2" type="ORF">OM074_11620</name>
</gene>
<dbReference type="RefSeq" id="WP_301199646.1">
    <property type="nucleotide sequence ID" value="NZ_JAPDPI010000022.1"/>
</dbReference>
<dbReference type="Proteomes" id="UP001207408">
    <property type="component" value="Unassembled WGS sequence"/>
</dbReference>
<dbReference type="InterPro" id="IPR011042">
    <property type="entry name" value="6-blade_b-propeller_TolB-like"/>
</dbReference>
<keyword evidence="1" id="KW-0732">Signal</keyword>
<proteinExistence type="predicted"/>